<dbReference type="AlphaFoldDB" id="A0A368X4F1"/>
<dbReference type="EMBL" id="QPJI01000020">
    <property type="protein sequence ID" value="RCW62902.1"/>
    <property type="molecule type" value="Genomic_DNA"/>
</dbReference>
<name>A0A368X4F1_MARNT</name>
<sequence length="73" mass="8087">MSSGTNLTSQDIARMDALVDDLLEQVKSGDLDALAVRGIITHIMVALDRGNLAEARKWFEKGKMIVREPPYKS</sequence>
<gene>
    <name evidence="1" type="ORF">DET61_12024</name>
</gene>
<proteinExistence type="predicted"/>
<evidence type="ECO:0000313" key="1">
    <source>
        <dbReference type="EMBL" id="RCW62902.1"/>
    </source>
</evidence>
<protein>
    <submittedName>
        <fullName evidence="1">Uncharacterized protein</fullName>
    </submittedName>
</protein>
<dbReference type="Proteomes" id="UP000253647">
    <property type="component" value="Unassembled WGS sequence"/>
</dbReference>
<evidence type="ECO:0000313" key="2">
    <source>
        <dbReference type="Proteomes" id="UP000253647"/>
    </source>
</evidence>
<organism evidence="1 2">
    <name type="scientific">Marinobacter nauticus</name>
    <name type="common">Marinobacter hydrocarbonoclasticus</name>
    <name type="synonym">Marinobacter aquaeolei</name>
    <dbReference type="NCBI Taxonomy" id="2743"/>
    <lineage>
        <taxon>Bacteria</taxon>
        <taxon>Pseudomonadati</taxon>
        <taxon>Pseudomonadota</taxon>
        <taxon>Gammaproteobacteria</taxon>
        <taxon>Pseudomonadales</taxon>
        <taxon>Marinobacteraceae</taxon>
        <taxon>Marinobacter</taxon>
    </lineage>
</organism>
<accession>A0A368X4F1</accession>
<comment type="caution">
    <text evidence="1">The sequence shown here is derived from an EMBL/GenBank/DDBJ whole genome shotgun (WGS) entry which is preliminary data.</text>
</comment>
<reference evidence="1 2" key="1">
    <citation type="submission" date="2018-07" db="EMBL/GenBank/DDBJ databases">
        <title>Freshwater and sediment microbial communities from various areas in North America, analyzing microbe dynamics in response to fracking.</title>
        <authorList>
            <person name="Lamendella R."/>
        </authorList>
    </citation>
    <scope>NUCLEOTIDE SEQUENCE [LARGE SCALE GENOMIC DNA]</scope>
    <source>
        <strain evidence="1 2">105B</strain>
    </source>
</reference>
<dbReference type="RefSeq" id="WP_114435383.1">
    <property type="nucleotide sequence ID" value="NZ_QPJI01000020.1"/>
</dbReference>